<dbReference type="GeneID" id="19238923"/>
<gene>
    <name evidence="2" type="ORF">EPUS_03888</name>
</gene>
<dbReference type="Proteomes" id="UP000019373">
    <property type="component" value="Unassembled WGS sequence"/>
</dbReference>
<dbReference type="AlphaFoldDB" id="U1HUW0"/>
<accession>U1HUW0</accession>
<feature type="region of interest" description="Disordered" evidence="1">
    <location>
        <begin position="174"/>
        <end position="203"/>
    </location>
</feature>
<feature type="compositionally biased region" description="Polar residues" evidence="1">
    <location>
        <begin position="174"/>
        <end position="185"/>
    </location>
</feature>
<sequence>MGHGFPFHRASPWNRIKEVFGYLSGKLRSLSDYSCFIKQIQCVMGFYSHAQSFEDTYVPILAVRQSSPLQSAGFRSQLVSEDMAKHREKKRAQRQHEEVYPMMTFYPPLLTRPRSLTPAEEPVVSTPVTRVVRSRVINPGNRSLENTEAGSSNPTNLETRYQQPILDGGVKPLQKTTTAHAQKSEATADFQAPILPAQPPFIT</sequence>
<evidence type="ECO:0000256" key="1">
    <source>
        <dbReference type="SAM" id="MobiDB-lite"/>
    </source>
</evidence>
<organism evidence="2 3">
    <name type="scientific">Endocarpon pusillum (strain Z07020 / HMAS-L-300199)</name>
    <name type="common">Lichen-forming fungus</name>
    <dbReference type="NCBI Taxonomy" id="1263415"/>
    <lineage>
        <taxon>Eukaryota</taxon>
        <taxon>Fungi</taxon>
        <taxon>Dikarya</taxon>
        <taxon>Ascomycota</taxon>
        <taxon>Pezizomycotina</taxon>
        <taxon>Eurotiomycetes</taxon>
        <taxon>Chaetothyriomycetidae</taxon>
        <taxon>Verrucariales</taxon>
        <taxon>Verrucariaceae</taxon>
        <taxon>Endocarpon</taxon>
    </lineage>
</organism>
<evidence type="ECO:0000313" key="2">
    <source>
        <dbReference type="EMBL" id="ERF74450.1"/>
    </source>
</evidence>
<dbReference type="HOGENOM" id="CLU_1348921_0_0_1"/>
<proteinExistence type="predicted"/>
<feature type="compositionally biased region" description="Polar residues" evidence="1">
    <location>
        <begin position="140"/>
        <end position="158"/>
    </location>
</feature>
<name>U1HUW0_ENDPU</name>
<protein>
    <submittedName>
        <fullName evidence="2">Uncharacterized protein</fullName>
    </submittedName>
</protein>
<dbReference type="OrthoDB" id="10637058at2759"/>
<evidence type="ECO:0000313" key="3">
    <source>
        <dbReference type="Proteomes" id="UP000019373"/>
    </source>
</evidence>
<dbReference type="EMBL" id="KE720876">
    <property type="protein sequence ID" value="ERF74450.1"/>
    <property type="molecule type" value="Genomic_DNA"/>
</dbReference>
<keyword evidence="3" id="KW-1185">Reference proteome</keyword>
<reference evidence="3" key="1">
    <citation type="journal article" date="2014" name="BMC Genomics">
        <title>Genome characteristics reveal the impact of lichenization on lichen-forming fungus Endocarpon pusillum Hedwig (Verrucariales, Ascomycota).</title>
        <authorList>
            <person name="Wang Y.-Y."/>
            <person name="Liu B."/>
            <person name="Zhang X.-Y."/>
            <person name="Zhou Q.-M."/>
            <person name="Zhang T."/>
            <person name="Li H."/>
            <person name="Yu Y.-F."/>
            <person name="Zhang X.-L."/>
            <person name="Hao X.-Y."/>
            <person name="Wang M."/>
            <person name="Wang L."/>
            <person name="Wei J.-C."/>
        </authorList>
    </citation>
    <scope>NUCLEOTIDE SEQUENCE [LARGE SCALE GENOMIC DNA]</scope>
    <source>
        <strain evidence="3">Z07020 / HMAS-L-300199</strain>
    </source>
</reference>
<feature type="region of interest" description="Disordered" evidence="1">
    <location>
        <begin position="136"/>
        <end position="158"/>
    </location>
</feature>
<dbReference type="RefSeq" id="XP_007799834.1">
    <property type="nucleotide sequence ID" value="XM_007801643.1"/>
</dbReference>